<feature type="transmembrane region" description="Helical" evidence="1">
    <location>
        <begin position="94"/>
        <end position="119"/>
    </location>
</feature>
<feature type="transmembrane region" description="Helical" evidence="1">
    <location>
        <begin position="211"/>
        <end position="234"/>
    </location>
</feature>
<keyword evidence="4" id="KW-1185">Reference proteome</keyword>
<dbReference type="EMBL" id="WOWB01000001">
    <property type="protein sequence ID" value="NLV04811.1"/>
    <property type="molecule type" value="Genomic_DNA"/>
</dbReference>
<keyword evidence="1" id="KW-1133">Transmembrane helix</keyword>
<keyword evidence="1" id="KW-0812">Transmembrane</keyword>
<dbReference type="PATRIC" id="fig|1705562.3.peg.1961"/>
<organism evidence="2 4">
    <name type="scientific">Haloarcula rubripromontorii</name>
    <dbReference type="NCBI Taxonomy" id="1705562"/>
    <lineage>
        <taxon>Archaea</taxon>
        <taxon>Methanobacteriati</taxon>
        <taxon>Methanobacteriota</taxon>
        <taxon>Stenosarchaea group</taxon>
        <taxon>Halobacteria</taxon>
        <taxon>Halobacteriales</taxon>
        <taxon>Haloarculaceae</taxon>
        <taxon>Haloarcula</taxon>
    </lineage>
</organism>
<dbReference type="EMBL" id="LIUF01000001">
    <property type="protein sequence ID" value="KOX95189.1"/>
    <property type="molecule type" value="Genomic_DNA"/>
</dbReference>
<dbReference type="Pfam" id="PF24374">
    <property type="entry name" value="DUF7530"/>
    <property type="match status" value="1"/>
</dbReference>
<dbReference type="AlphaFoldDB" id="A0A0M9AMR3"/>
<evidence type="ECO:0000313" key="2">
    <source>
        <dbReference type="EMBL" id="KOX95189.1"/>
    </source>
</evidence>
<feature type="transmembrane region" description="Helical" evidence="1">
    <location>
        <begin position="188"/>
        <end position="205"/>
    </location>
</feature>
<evidence type="ECO:0000313" key="3">
    <source>
        <dbReference type="EMBL" id="NLV04811.1"/>
    </source>
</evidence>
<evidence type="ECO:0000313" key="4">
    <source>
        <dbReference type="Proteomes" id="UP000037729"/>
    </source>
</evidence>
<dbReference type="OrthoDB" id="163266at2157"/>
<reference evidence="2 4" key="1">
    <citation type="submission" date="2015-08" db="EMBL/GenBank/DDBJ databases">
        <title>Genomes of Isolates from Cabo Rojo, PR.</title>
        <authorList>
            <person name="Sanchez-Nieves R.L."/>
            <person name="Montalvo-Rodriguez R."/>
        </authorList>
    </citation>
    <scope>NUCLEOTIDE SEQUENCE [LARGE SCALE GENOMIC DNA]</scope>
    <source>
        <strain evidence="2 4">SL3</strain>
    </source>
</reference>
<dbReference type="Proteomes" id="UP000037729">
    <property type="component" value="Unassembled WGS sequence"/>
</dbReference>
<reference evidence="3" key="2">
    <citation type="submission" date="2019-12" db="EMBL/GenBank/DDBJ databases">
        <title>The whole-genome sequencing of Haloarcula japonica strain pws8.</title>
        <authorList>
            <person name="Verma D.K."/>
            <person name="Gopal K."/>
            <person name="Prasad E.S."/>
        </authorList>
    </citation>
    <scope>NUCLEOTIDE SEQUENCE</scope>
    <source>
        <strain evidence="3">Pws8</strain>
    </source>
</reference>
<dbReference type="Proteomes" id="UP000610611">
    <property type="component" value="Unassembled WGS sequence"/>
</dbReference>
<keyword evidence="1" id="KW-0472">Membrane</keyword>
<evidence type="ECO:0000256" key="1">
    <source>
        <dbReference type="SAM" id="Phobius"/>
    </source>
</evidence>
<feature type="transmembrane region" description="Helical" evidence="1">
    <location>
        <begin position="139"/>
        <end position="168"/>
    </location>
</feature>
<proteinExistence type="predicted"/>
<protein>
    <submittedName>
        <fullName evidence="2">Uncharacterized protein</fullName>
    </submittedName>
</protein>
<accession>A0A0M9AMR3</accession>
<name>A0A0M9AMR3_9EURY</name>
<dbReference type="RefSeq" id="WP_053966942.1">
    <property type="nucleotide sequence ID" value="NZ_JAWJXX010000021.1"/>
</dbReference>
<dbReference type="InterPro" id="IPR055952">
    <property type="entry name" value="DUF7530"/>
</dbReference>
<feature type="transmembrane region" description="Helical" evidence="1">
    <location>
        <begin position="28"/>
        <end position="48"/>
    </location>
</feature>
<feature type="transmembrane region" description="Helical" evidence="1">
    <location>
        <begin position="54"/>
        <end position="73"/>
    </location>
</feature>
<gene>
    <name evidence="2" type="ORF">AMS69_04890</name>
    <name evidence="3" type="ORF">GOC83_01485</name>
</gene>
<sequence length="244" mass="26976">MSGDSARPEYGETWVYESIIGALPGIRLPTWAAMAIQLLVFEVAIIALSWYYEVWSAAIAGTVVVFVATIGSAEMLRISTLIRRIDVPPTYRALLFASNVEVVLSVLAYIALLTHLFVFDPQVSSMPLLNRLFGSEPPVLVVYLTLLILWDVSYRIGTGWWASVTGLWRSARYRFDPETARVFMRADLEIWGFGVLQLVLVPFVLDQPVLLAALVGHVIAVTAVTAVSVGLLRYRSRTAGVSRS</sequence>
<dbReference type="STRING" id="1705562.AMS69_04890"/>
<comment type="caution">
    <text evidence="2">The sequence shown here is derived from an EMBL/GenBank/DDBJ whole genome shotgun (WGS) entry which is preliminary data.</text>
</comment>